<protein>
    <recommendedName>
        <fullName evidence="4">IgA-specific serine endopeptidase</fullName>
    </recommendedName>
</protein>
<sequence length="171" mass="18849">MKHALLFPAYLVAVAGFLLASPAKASLADLLAEAEIAQELQRENLRDAGPAATAMEARVEEAEQPDDVSGVFKKLPEADQPQEKAEAQEVTSEREEAEEAEEAEEEEEEAEEEAEEEEEHRSKQEASRGFEEAPEHQVEDVKMIEAEEGGFGGVEHSEEASGQKKKRRTSD</sequence>
<organism evidence="3">
    <name type="scientific">Toxoplasma gondii MAS</name>
    <dbReference type="NCBI Taxonomy" id="943118"/>
    <lineage>
        <taxon>Eukaryota</taxon>
        <taxon>Sar</taxon>
        <taxon>Alveolata</taxon>
        <taxon>Apicomplexa</taxon>
        <taxon>Conoidasida</taxon>
        <taxon>Coccidia</taxon>
        <taxon>Eucoccidiorida</taxon>
        <taxon>Eimeriorina</taxon>
        <taxon>Sarcocystidae</taxon>
        <taxon>Toxoplasma</taxon>
    </lineage>
</organism>
<comment type="caution">
    <text evidence="3">The sequence shown here is derived from an EMBL/GenBank/DDBJ whole genome shotgun (WGS) entry which is preliminary data.</text>
</comment>
<dbReference type="AlphaFoldDB" id="A0A086PWI5"/>
<evidence type="ECO:0008006" key="4">
    <source>
        <dbReference type="Google" id="ProtNLM"/>
    </source>
</evidence>
<keyword evidence="2" id="KW-0732">Signal</keyword>
<dbReference type="OrthoDB" id="10620268at2759"/>
<gene>
    <name evidence="3" type="ORF">TGMAS_251660</name>
</gene>
<reference evidence="3" key="1">
    <citation type="submission" date="2014-04" db="EMBL/GenBank/DDBJ databases">
        <authorList>
            <person name="Sibley D."/>
            <person name="Venepally P."/>
            <person name="Karamycheva S."/>
            <person name="Hadjithomas M."/>
            <person name="Khan A."/>
            <person name="Brunk B."/>
            <person name="Roos D."/>
            <person name="Caler E."/>
            <person name="Lorenzi H."/>
        </authorList>
    </citation>
    <scope>NUCLEOTIDE SEQUENCE [LARGE SCALE GENOMIC DNA]</scope>
    <source>
        <strain evidence="3">MAS</strain>
    </source>
</reference>
<feature type="compositionally biased region" description="Acidic residues" evidence="1">
    <location>
        <begin position="95"/>
        <end position="118"/>
    </location>
</feature>
<accession>A0A086PWI5</accession>
<feature type="compositionally biased region" description="Basic and acidic residues" evidence="1">
    <location>
        <begin position="74"/>
        <end position="94"/>
    </location>
</feature>
<evidence type="ECO:0000313" key="3">
    <source>
        <dbReference type="EMBL" id="KFH04717.1"/>
    </source>
</evidence>
<feature type="chain" id="PRO_5001813791" description="IgA-specific serine endopeptidase" evidence="2">
    <location>
        <begin position="26"/>
        <end position="171"/>
    </location>
</feature>
<proteinExistence type="predicted"/>
<feature type="compositionally biased region" description="Basic and acidic residues" evidence="1">
    <location>
        <begin position="119"/>
        <end position="145"/>
    </location>
</feature>
<dbReference type="Proteomes" id="UP000028821">
    <property type="component" value="Unassembled WGS sequence"/>
</dbReference>
<evidence type="ECO:0000256" key="1">
    <source>
        <dbReference type="SAM" id="MobiDB-lite"/>
    </source>
</evidence>
<name>A0A086PWI5_TOXGO</name>
<feature type="region of interest" description="Disordered" evidence="1">
    <location>
        <begin position="45"/>
        <end position="171"/>
    </location>
</feature>
<dbReference type="EMBL" id="AEXC02002494">
    <property type="protein sequence ID" value="KFH04717.1"/>
    <property type="molecule type" value="Genomic_DNA"/>
</dbReference>
<evidence type="ECO:0000256" key="2">
    <source>
        <dbReference type="SAM" id="SignalP"/>
    </source>
</evidence>
<feature type="signal peptide" evidence="2">
    <location>
        <begin position="1"/>
        <end position="25"/>
    </location>
</feature>
<dbReference type="VEuPathDB" id="ToxoDB:TGMAS_251660"/>